<name>A0ABT3G1T7_9BACT</name>
<gene>
    <name evidence="2" type="ORF">OJ996_09425</name>
</gene>
<organism evidence="2 3">
    <name type="scientific">Luteolibacter rhizosphaerae</name>
    <dbReference type="NCBI Taxonomy" id="2989719"/>
    <lineage>
        <taxon>Bacteria</taxon>
        <taxon>Pseudomonadati</taxon>
        <taxon>Verrucomicrobiota</taxon>
        <taxon>Verrucomicrobiia</taxon>
        <taxon>Verrucomicrobiales</taxon>
        <taxon>Verrucomicrobiaceae</taxon>
        <taxon>Luteolibacter</taxon>
    </lineage>
</organism>
<dbReference type="RefSeq" id="WP_264513296.1">
    <property type="nucleotide sequence ID" value="NZ_JAPDDR010000004.1"/>
</dbReference>
<evidence type="ECO:0000256" key="1">
    <source>
        <dbReference type="SAM" id="SignalP"/>
    </source>
</evidence>
<dbReference type="Proteomes" id="UP001165653">
    <property type="component" value="Unassembled WGS sequence"/>
</dbReference>
<dbReference type="EMBL" id="JAPDDR010000004">
    <property type="protein sequence ID" value="MCW1913795.1"/>
    <property type="molecule type" value="Genomic_DNA"/>
</dbReference>
<accession>A0ABT3G1T7</accession>
<reference evidence="2" key="1">
    <citation type="submission" date="2022-10" db="EMBL/GenBank/DDBJ databases">
        <title>Luteolibacter sp. GHJ8, whole genome shotgun sequencing project.</title>
        <authorList>
            <person name="Zhao G."/>
            <person name="Shen L."/>
        </authorList>
    </citation>
    <scope>NUCLEOTIDE SEQUENCE</scope>
    <source>
        <strain evidence="2">GHJ8</strain>
    </source>
</reference>
<protein>
    <submittedName>
        <fullName evidence="2">Uncharacterized protein</fullName>
    </submittedName>
</protein>
<sequence length="745" mass="81430">MKRHVLLILLLALGRHPAIGAALEITKPAFDVEGRFTVEVPFPAGSRHAALEIHTQGPPAAWRTLVSGPLDGRKGRVILRLPANYGPKAIVRGKAGPETSVPPAQLIDPSLFTVVYDSAIGEQTKINFLKDASLKMTGWSSLPKAEAQANLIAWAMTNPLVAEASVTSVGDNISIRFTDDDICVLMSKPRRDITAADRVPSEARVEVPAVDDTSIQSNFTATGLSLPGSKQAIAAFSLESTFPSSTHTIAGWLRSHNYKADTYASTPVLTIKSWSTAATPIGVLFWQIHGCPYKRKNGTESTMLVTREFASEALSQGDYATMRGTGQLGLAIGVGETVPYYTITGTFVRSFMRFAPNSLVVVDACFGANNDLATAFTEAGAGSYVSWDWLSGPESGKPCKKLFDRLLGMNAEAPISTIKERSFTVDVVSNWMHRKGYDEDPSTRFPDQTRPNAVLIWKHRQTNPAHMLRPSIMRILQEGTSPGENFPKYLLEGDFGDDPGVGKRTVLWGGKPLEVVRWKEEDGIVIRVPKPVPQGNFQVIINKDFESKSNEVPMTEWTIPFTFDRREQGSLNANMTFTVKMRADIHGERYEPEGEVRYIWKSYWNLANDCNGKIKGSGSYRPSEDESYTWSGGSDLVSVDLGSSAPPNLIIAGANFSGNGSTLTFGLSATGLFTETYTWDGGSESYDQQADIESGLFFKTPFPTITGPAYRFNGDSKTARSDTRTETLSWTTTTPIFAPDANTPR</sequence>
<keyword evidence="1" id="KW-0732">Signal</keyword>
<evidence type="ECO:0000313" key="2">
    <source>
        <dbReference type="EMBL" id="MCW1913795.1"/>
    </source>
</evidence>
<proteinExistence type="predicted"/>
<keyword evidence="3" id="KW-1185">Reference proteome</keyword>
<feature type="signal peptide" evidence="1">
    <location>
        <begin position="1"/>
        <end position="21"/>
    </location>
</feature>
<comment type="caution">
    <text evidence="2">The sequence shown here is derived from an EMBL/GenBank/DDBJ whole genome shotgun (WGS) entry which is preliminary data.</text>
</comment>
<evidence type="ECO:0000313" key="3">
    <source>
        <dbReference type="Proteomes" id="UP001165653"/>
    </source>
</evidence>
<feature type="chain" id="PRO_5045721262" evidence="1">
    <location>
        <begin position="22"/>
        <end position="745"/>
    </location>
</feature>